<reference evidence="2" key="1">
    <citation type="submission" date="2021-10" db="EMBL/GenBank/DDBJ databases">
        <title>Tropical sea cucumber genome reveals ecological adaptation and Cuvierian tubules defense mechanism.</title>
        <authorList>
            <person name="Chen T."/>
        </authorList>
    </citation>
    <scope>NUCLEOTIDE SEQUENCE</scope>
    <source>
        <strain evidence="2">Nanhai2018</strain>
        <tissue evidence="2">Muscle</tissue>
    </source>
</reference>
<name>A0A9Q1CJS3_HOLLE</name>
<accession>A0A9Q1CJS3</accession>
<dbReference type="AlphaFoldDB" id="A0A9Q1CJS3"/>
<protein>
    <submittedName>
        <fullName evidence="2">cAMP-regulated D2 protein</fullName>
    </submittedName>
</protein>
<evidence type="ECO:0000313" key="3">
    <source>
        <dbReference type="Proteomes" id="UP001152320"/>
    </source>
</evidence>
<dbReference type="InterPro" id="IPR029058">
    <property type="entry name" value="AB_hydrolase_fold"/>
</dbReference>
<dbReference type="PANTHER" id="PTHR45570">
    <property type="entry name" value="CARBOXYLIC ESTER HYDROLASE"/>
    <property type="match status" value="1"/>
</dbReference>
<evidence type="ECO:0000259" key="1">
    <source>
        <dbReference type="Pfam" id="PF00135"/>
    </source>
</evidence>
<dbReference type="SUPFAM" id="SSF53474">
    <property type="entry name" value="alpha/beta-Hydrolases"/>
    <property type="match status" value="1"/>
</dbReference>
<dbReference type="Proteomes" id="UP001152320">
    <property type="component" value="Chromosome 2"/>
</dbReference>
<dbReference type="EMBL" id="JAIZAY010000002">
    <property type="protein sequence ID" value="KAJ8046642.1"/>
    <property type="molecule type" value="Genomic_DNA"/>
</dbReference>
<dbReference type="InterPro" id="IPR002018">
    <property type="entry name" value="CarbesteraseB"/>
</dbReference>
<keyword evidence="3" id="KW-1185">Reference proteome</keyword>
<feature type="domain" description="Carboxylesterase type B" evidence="1">
    <location>
        <begin position="1"/>
        <end position="293"/>
    </location>
</feature>
<sequence length="307" mass="35543">MSGLYSISLKPEEEALKMGKKFLKEVECDEPVLSCLQNRNVEDLNKASSNFLISFNIWVLAYEFLNIFDSKVFHVMQSWGPTVETQPISQFQNVEKPVMIGSLSGDGKSFSFPPLNFFPQILLKMLLPNDGTTVFQKYQEWYKGGDIFAHFLTDYMYTCPARFAALDMNSQSVYDYYFDHVLSFTDKFSPWWCHQYACHGNDVPFFFQSASFIGFNFTKDEEKLVDIYSSYLANFIHRGDPNDIPNSVPPKVSNLNPWLPIDPNPENLWTLVFSTEEPVVSKLGIKKEQCEFWDIIGYYNVVRLNKK</sequence>
<dbReference type="Pfam" id="PF00135">
    <property type="entry name" value="COesterase"/>
    <property type="match status" value="1"/>
</dbReference>
<evidence type="ECO:0000313" key="2">
    <source>
        <dbReference type="EMBL" id="KAJ8046642.1"/>
    </source>
</evidence>
<organism evidence="2 3">
    <name type="scientific">Holothuria leucospilota</name>
    <name type="common">Black long sea cucumber</name>
    <name type="synonym">Mertensiothuria leucospilota</name>
    <dbReference type="NCBI Taxonomy" id="206669"/>
    <lineage>
        <taxon>Eukaryota</taxon>
        <taxon>Metazoa</taxon>
        <taxon>Echinodermata</taxon>
        <taxon>Eleutherozoa</taxon>
        <taxon>Echinozoa</taxon>
        <taxon>Holothuroidea</taxon>
        <taxon>Aspidochirotacea</taxon>
        <taxon>Aspidochirotida</taxon>
        <taxon>Holothuriidae</taxon>
        <taxon>Holothuria</taxon>
    </lineage>
</organism>
<proteinExistence type="predicted"/>
<dbReference type="OrthoDB" id="3200163at2759"/>
<comment type="caution">
    <text evidence="2">The sequence shown here is derived from an EMBL/GenBank/DDBJ whole genome shotgun (WGS) entry which is preliminary data.</text>
</comment>
<gene>
    <name evidence="2" type="ORF">HOLleu_05391</name>
</gene>
<dbReference type="Gene3D" id="3.40.50.1820">
    <property type="entry name" value="alpha/beta hydrolase"/>
    <property type="match status" value="1"/>
</dbReference>